<dbReference type="Proteomes" id="UP000262802">
    <property type="component" value="Chromosome"/>
</dbReference>
<protein>
    <recommendedName>
        <fullName evidence="3">Carboxypeptidase-like regulatory domain-containing protein</fullName>
    </recommendedName>
</protein>
<organism evidence="1 2">
    <name type="scientific">Hymenobacter oligotrophus</name>
    <dbReference type="NCBI Taxonomy" id="2319843"/>
    <lineage>
        <taxon>Bacteria</taxon>
        <taxon>Pseudomonadati</taxon>
        <taxon>Bacteroidota</taxon>
        <taxon>Cytophagia</taxon>
        <taxon>Cytophagales</taxon>
        <taxon>Hymenobacteraceae</taxon>
        <taxon>Hymenobacter</taxon>
    </lineage>
</organism>
<dbReference type="KEGG" id="hyh:D3Y59_13170"/>
<gene>
    <name evidence="1" type="ORF">D3Y59_13170</name>
</gene>
<proteinExistence type="predicted"/>
<dbReference type="AlphaFoldDB" id="A0A3B7RA29"/>
<dbReference type="Gene3D" id="2.60.40.1120">
    <property type="entry name" value="Carboxypeptidase-like, regulatory domain"/>
    <property type="match status" value="1"/>
</dbReference>
<dbReference type="RefSeq" id="WP_119445469.1">
    <property type="nucleotide sequence ID" value="NZ_CP032317.1"/>
</dbReference>
<evidence type="ECO:0000313" key="1">
    <source>
        <dbReference type="EMBL" id="AYA37911.1"/>
    </source>
</evidence>
<sequence length="253" mass="27123">MPRTTTQVEVPRPCAEAWEAMTPTAHGRHCAACQHTVTDFTHKTDAEVLALLRQAAGRRVCGRFRADQLQRPLLVPKTAARWHTWLLAAGALLGLRALGAPAAQGQTAPTHLPRPGQLPAPVPVPQVIALGMVSPGAVISTSVTGQILDAATGEPMPGVTVLVKGTLVGVSTDMEGRFRLNVPAGARVLQISAVGYVRREVTIADVSEAAPIELKMSADVLGGLVYVRQPWYAPRTWLNVLRSVPRRVANIWR</sequence>
<dbReference type="InterPro" id="IPR008969">
    <property type="entry name" value="CarboxyPept-like_regulatory"/>
</dbReference>
<keyword evidence="2" id="KW-1185">Reference proteome</keyword>
<dbReference type="EMBL" id="CP032317">
    <property type="protein sequence ID" value="AYA37911.1"/>
    <property type="molecule type" value="Genomic_DNA"/>
</dbReference>
<evidence type="ECO:0008006" key="3">
    <source>
        <dbReference type="Google" id="ProtNLM"/>
    </source>
</evidence>
<accession>A0A3B7RA29</accession>
<reference evidence="1 2" key="1">
    <citation type="submission" date="2018-09" db="EMBL/GenBank/DDBJ databases">
        <title>Hymenobacter medium sp. nov., isolated from R2A medium.</title>
        <authorList>
            <person name="Yingchao G."/>
        </authorList>
    </citation>
    <scope>NUCLEOTIDE SEQUENCE [LARGE SCALE GENOMIC DNA]</scope>
    <source>
        <strain evidence="2">sh-6</strain>
    </source>
</reference>
<dbReference type="OrthoDB" id="7432683at2"/>
<dbReference type="Pfam" id="PF13715">
    <property type="entry name" value="CarbopepD_reg_2"/>
    <property type="match status" value="1"/>
</dbReference>
<evidence type="ECO:0000313" key="2">
    <source>
        <dbReference type="Proteomes" id="UP000262802"/>
    </source>
</evidence>
<dbReference type="SUPFAM" id="SSF49464">
    <property type="entry name" value="Carboxypeptidase regulatory domain-like"/>
    <property type="match status" value="1"/>
</dbReference>
<name>A0A3B7RA29_9BACT</name>